<dbReference type="Proteomes" id="UP000241247">
    <property type="component" value="Unassembled WGS sequence"/>
</dbReference>
<dbReference type="SUPFAM" id="SSF53335">
    <property type="entry name" value="S-adenosyl-L-methionine-dependent methyltransferases"/>
    <property type="match status" value="1"/>
</dbReference>
<dbReference type="CDD" id="cd02440">
    <property type="entry name" value="AdoMet_MTases"/>
    <property type="match status" value="1"/>
</dbReference>
<dbReference type="Gene3D" id="3.40.50.150">
    <property type="entry name" value="Vaccinia Virus protein VP39"/>
    <property type="match status" value="1"/>
</dbReference>
<comment type="caution">
    <text evidence="1">The sequence shown here is derived from an EMBL/GenBank/DDBJ whole genome shotgun (WGS) entry which is preliminary data.</text>
</comment>
<dbReference type="OrthoDB" id="5464971at2"/>
<evidence type="ECO:0000313" key="2">
    <source>
        <dbReference type="Proteomes" id="UP000241247"/>
    </source>
</evidence>
<sequence>MIRNRVAPFDLPKVKPEHRLGVFSRFEDLVVARIKELTANGSKPDLERARFFRFLLDRVDPEAYGRLQEEQLSAPVFSADNRTLKYLDPIRWFESKLALAHSVGLPERQPLRLLDIGAGPGHFPVAAEFYGHVVTGADLPAGDPRRLDQGDLFGRLCSLFGIKCVPLEVLAFSPLPDLGEPYDAVTALLVKFSAHADGTLWGLDEWGFFLRDVRDNVLKPGGDLILKLNNGMITDAVWQYLATRATGADPKSKLVRFDRLSQLSLD</sequence>
<name>A0A2T5B1B7_MYCDI</name>
<reference evidence="1 2" key="1">
    <citation type="submission" date="2018-04" db="EMBL/GenBank/DDBJ databases">
        <title>Genomic Encyclopedia of Type Strains, Phase IV (KMG-IV): sequencing the most valuable type-strain genomes for metagenomic binning, comparative biology and taxonomic classification.</title>
        <authorList>
            <person name="Goeker M."/>
        </authorList>
    </citation>
    <scope>NUCLEOTIDE SEQUENCE [LARGE SCALE GENOMIC DNA]</scope>
    <source>
        <strain evidence="1 2">DSM 7138</strain>
    </source>
</reference>
<dbReference type="EMBL" id="PZZZ01000007">
    <property type="protein sequence ID" value="PTM92769.1"/>
    <property type="molecule type" value="Genomic_DNA"/>
</dbReference>
<accession>A0A2T5B1B7</accession>
<proteinExistence type="predicted"/>
<evidence type="ECO:0000313" key="1">
    <source>
        <dbReference type="EMBL" id="PTM92769.1"/>
    </source>
</evidence>
<organism evidence="1 2">
    <name type="scientific">Mycoplana dimorpha</name>
    <dbReference type="NCBI Taxonomy" id="28320"/>
    <lineage>
        <taxon>Bacteria</taxon>
        <taxon>Pseudomonadati</taxon>
        <taxon>Pseudomonadota</taxon>
        <taxon>Alphaproteobacteria</taxon>
        <taxon>Hyphomicrobiales</taxon>
        <taxon>Rhizobiaceae</taxon>
        <taxon>Mycoplana</taxon>
    </lineage>
</organism>
<keyword evidence="2" id="KW-1185">Reference proteome</keyword>
<dbReference type="InterPro" id="IPR029063">
    <property type="entry name" value="SAM-dependent_MTases_sf"/>
</dbReference>
<gene>
    <name evidence="1" type="ORF">C7449_107183</name>
</gene>
<evidence type="ECO:0008006" key="3">
    <source>
        <dbReference type="Google" id="ProtNLM"/>
    </source>
</evidence>
<dbReference type="RefSeq" id="WP_108004134.1">
    <property type="nucleotide sequence ID" value="NZ_JBHEEX010000010.1"/>
</dbReference>
<dbReference type="AlphaFoldDB" id="A0A2T5B1B7"/>
<protein>
    <recommendedName>
        <fullName evidence="3">Methyltransferase family protein</fullName>
    </recommendedName>
</protein>